<proteinExistence type="predicted"/>
<gene>
    <name evidence="2" type="ORF">LCGC14_1703290</name>
</gene>
<dbReference type="AlphaFoldDB" id="A0A0F9HH06"/>
<accession>A0A0F9HH06</accession>
<name>A0A0F9HH06_9ZZZZ</name>
<dbReference type="EMBL" id="LAZR01015082">
    <property type="protein sequence ID" value="KKM14716.1"/>
    <property type="molecule type" value="Genomic_DNA"/>
</dbReference>
<comment type="caution">
    <text evidence="2">The sequence shown here is derived from an EMBL/GenBank/DDBJ whole genome shotgun (WGS) entry which is preliminary data.</text>
</comment>
<organism evidence="2">
    <name type="scientific">marine sediment metagenome</name>
    <dbReference type="NCBI Taxonomy" id="412755"/>
    <lineage>
        <taxon>unclassified sequences</taxon>
        <taxon>metagenomes</taxon>
        <taxon>ecological metagenomes</taxon>
    </lineage>
</organism>
<evidence type="ECO:0000313" key="2">
    <source>
        <dbReference type="EMBL" id="KKM14716.1"/>
    </source>
</evidence>
<sequence length="48" mass="5598">MTCGSISKSKYQKKRWREAHSVPQPTYAQKFPELVTNAFNKIWGELNV</sequence>
<evidence type="ECO:0000256" key="1">
    <source>
        <dbReference type="SAM" id="MobiDB-lite"/>
    </source>
</evidence>
<feature type="region of interest" description="Disordered" evidence="1">
    <location>
        <begin position="1"/>
        <end position="20"/>
    </location>
</feature>
<reference evidence="2" key="1">
    <citation type="journal article" date="2015" name="Nature">
        <title>Complex archaea that bridge the gap between prokaryotes and eukaryotes.</title>
        <authorList>
            <person name="Spang A."/>
            <person name="Saw J.H."/>
            <person name="Jorgensen S.L."/>
            <person name="Zaremba-Niedzwiedzka K."/>
            <person name="Martijn J."/>
            <person name="Lind A.E."/>
            <person name="van Eijk R."/>
            <person name="Schleper C."/>
            <person name="Guy L."/>
            <person name="Ettema T.J."/>
        </authorList>
    </citation>
    <scope>NUCLEOTIDE SEQUENCE</scope>
</reference>
<protein>
    <submittedName>
        <fullName evidence="2">Uncharacterized protein</fullName>
    </submittedName>
</protein>